<dbReference type="PROSITE" id="PS50983">
    <property type="entry name" value="FE_B12_PBP"/>
    <property type="match status" value="1"/>
</dbReference>
<dbReference type="RefSeq" id="WP_248682305.1">
    <property type="nucleotide sequence ID" value="NZ_JALPRY010000007.1"/>
</dbReference>
<dbReference type="PANTHER" id="PTHR30535">
    <property type="entry name" value="VITAMIN B12-BINDING PROTEIN"/>
    <property type="match status" value="1"/>
</dbReference>
<dbReference type="EMBL" id="JALPRY010000007">
    <property type="protein sequence ID" value="MCK8779593.1"/>
    <property type="molecule type" value="Genomic_DNA"/>
</dbReference>
<gene>
    <name evidence="2" type="ORF">M0654_06290</name>
</gene>
<sequence>MPHLFWSSKSGRFVLVAAVLGLISTPAFSQPRRVVSLNVCTDQLAMLVAEPGQLLSVSHLAADPAVSATAEAARAYRLNDGSAEEVFMMKPDLVLAGSYTTRSTVDLLRGLGVTVEEFPPASSLDDIPRDIRRMGQVLQRETQAEALASKFEAELAALEALPPTGMSAAFYYANSYTAGGGTLVDAIVAAAGMTNAAQRIGLSGTAYLPLESLILSGPDVVVLGDHAYEKPALAQANFAHPAFAHFINSRRSVSVPPRMTICGGPVTLEAARILRAVAEGDKGT</sequence>
<dbReference type="InterPro" id="IPR050902">
    <property type="entry name" value="ABC_Transporter_SBP"/>
</dbReference>
<dbReference type="InterPro" id="IPR002491">
    <property type="entry name" value="ABC_transptr_periplasmic_BD"/>
</dbReference>
<name>A0ABT0IP19_9HYPH</name>
<evidence type="ECO:0000313" key="2">
    <source>
        <dbReference type="EMBL" id="MCK8779593.1"/>
    </source>
</evidence>
<dbReference type="Proteomes" id="UP001202827">
    <property type="component" value="Unassembled WGS sequence"/>
</dbReference>
<keyword evidence="3" id="KW-1185">Reference proteome</keyword>
<dbReference type="Gene3D" id="3.40.50.1980">
    <property type="entry name" value="Nitrogenase molybdenum iron protein domain"/>
    <property type="match status" value="2"/>
</dbReference>
<evidence type="ECO:0000259" key="1">
    <source>
        <dbReference type="PROSITE" id="PS50983"/>
    </source>
</evidence>
<accession>A0ABT0IP19</accession>
<proteinExistence type="predicted"/>
<reference evidence="2 3" key="1">
    <citation type="submission" date="2022-04" db="EMBL/GenBank/DDBJ databases">
        <title>Rhizobium coralii sp. nov., isolated from coral Turbinaria peltata.</title>
        <authorList>
            <person name="Sun H."/>
        </authorList>
    </citation>
    <scope>NUCLEOTIDE SEQUENCE [LARGE SCALE GENOMIC DNA]</scope>
    <source>
        <strain evidence="2 3">NTR19</strain>
    </source>
</reference>
<organism evidence="2 3">
    <name type="scientific">Neorhizobium turbinariae</name>
    <dbReference type="NCBI Taxonomy" id="2937795"/>
    <lineage>
        <taxon>Bacteria</taxon>
        <taxon>Pseudomonadati</taxon>
        <taxon>Pseudomonadota</taxon>
        <taxon>Alphaproteobacteria</taxon>
        <taxon>Hyphomicrobiales</taxon>
        <taxon>Rhizobiaceae</taxon>
        <taxon>Rhizobium/Agrobacterium group</taxon>
        <taxon>Neorhizobium</taxon>
    </lineage>
</organism>
<protein>
    <submittedName>
        <fullName evidence="2">ABC transporter substrate-binding protein</fullName>
    </submittedName>
</protein>
<dbReference type="Pfam" id="PF01497">
    <property type="entry name" value="Peripla_BP_2"/>
    <property type="match status" value="1"/>
</dbReference>
<evidence type="ECO:0000313" key="3">
    <source>
        <dbReference type="Proteomes" id="UP001202827"/>
    </source>
</evidence>
<dbReference type="SUPFAM" id="SSF53807">
    <property type="entry name" value="Helical backbone' metal receptor"/>
    <property type="match status" value="1"/>
</dbReference>
<feature type="domain" description="Fe/B12 periplasmic-binding" evidence="1">
    <location>
        <begin position="33"/>
        <end position="284"/>
    </location>
</feature>
<dbReference type="PANTHER" id="PTHR30535:SF34">
    <property type="entry name" value="MOLYBDATE-BINDING PROTEIN MOLA"/>
    <property type="match status" value="1"/>
</dbReference>
<comment type="caution">
    <text evidence="2">The sequence shown here is derived from an EMBL/GenBank/DDBJ whole genome shotgun (WGS) entry which is preliminary data.</text>
</comment>